<dbReference type="OrthoDB" id="9778880at2"/>
<dbReference type="InterPro" id="IPR002220">
    <property type="entry name" value="DapA-like"/>
</dbReference>
<dbReference type="Pfam" id="PF00701">
    <property type="entry name" value="DHDPS"/>
    <property type="match status" value="1"/>
</dbReference>
<dbReference type="PANTHER" id="PTHR42849:SF1">
    <property type="entry name" value="N-ACETYLNEURAMINATE LYASE"/>
    <property type="match status" value="1"/>
</dbReference>
<dbReference type="EC" id="4.1.3.3" evidence="5"/>
<dbReference type="eggNOG" id="COG0329">
    <property type="taxonomic scope" value="Bacteria"/>
</dbReference>
<dbReference type="RefSeq" id="WP_007253704.1">
    <property type="nucleotide sequence ID" value="NZ_CH724107.1"/>
</dbReference>
<gene>
    <name evidence="5" type="ORF">OG2516_00859</name>
</gene>
<feature type="binding site" evidence="4">
    <location>
        <position position="208"/>
    </location>
    <ligand>
        <name>pyruvate</name>
        <dbReference type="ChEBI" id="CHEBI:15361"/>
    </ligand>
</feature>
<accession>Q2CJ68</accession>
<organism evidence="5 6">
    <name type="scientific">Oceanicola granulosus (strain ATCC BAA-861 / DSM 15982 / KCTC 12143 / HTCC2516)</name>
    <dbReference type="NCBI Taxonomy" id="314256"/>
    <lineage>
        <taxon>Bacteria</taxon>
        <taxon>Pseudomonadati</taxon>
        <taxon>Pseudomonadota</taxon>
        <taxon>Alphaproteobacteria</taxon>
        <taxon>Rhodobacterales</taxon>
        <taxon>Roseobacteraceae</taxon>
        <taxon>Oceanicola</taxon>
    </lineage>
</organism>
<dbReference type="GO" id="GO:0008747">
    <property type="term" value="F:N-acetylneuraminate lyase activity"/>
    <property type="evidence" value="ECO:0007669"/>
    <property type="project" value="UniProtKB-EC"/>
</dbReference>
<dbReference type="STRING" id="314256.OG2516_00859"/>
<dbReference type="InterPro" id="IPR013785">
    <property type="entry name" value="Aldolase_TIM"/>
</dbReference>
<keyword evidence="1 2" id="KW-0456">Lyase</keyword>
<dbReference type="HOGENOM" id="CLU_049343_6_0_5"/>
<dbReference type="SUPFAM" id="SSF51569">
    <property type="entry name" value="Aldolase"/>
    <property type="match status" value="1"/>
</dbReference>
<feature type="active site" description="Proton donor/acceptor" evidence="3">
    <location>
        <position position="140"/>
    </location>
</feature>
<feature type="active site" description="Schiff-base intermediate with substrate" evidence="3">
    <location>
        <position position="166"/>
    </location>
</feature>
<comment type="caution">
    <text evidence="5">The sequence shown here is derived from an EMBL/GenBank/DDBJ whole genome shotgun (WGS) entry which is preliminary data.</text>
</comment>
<dbReference type="EMBL" id="AAOT01000002">
    <property type="protein sequence ID" value="EAR52732.1"/>
    <property type="molecule type" value="Genomic_DNA"/>
</dbReference>
<sequence>MARFGIADFKGVIPALVTPFTLEGALDLTRARAITRHLLGQGVDCFYLTGSTGEGFMMSPDERKQMVETVLDEVAGSVPVMVHVGAISTYQTVDLATHAEGAGADAISSVPPIYWPFTPEQILSYYTDVTRSTALPMVVYKIPLAGALGFDLIERLAGIEGVSGIKYTAPTHFEIMQIRQQFGTGFRIFSGADEMALSGLAFGADGLIGSFYNIVPGLYAELVAAMAEGRLEEAQALQAKANKIIFFTLRQYPMAAVKRIMGWQGADAGYCRAPFENYETPEQEAALKDAFRALRDAEGLTGVDFLDAL</sequence>
<dbReference type="PIRSF" id="PIRSF001365">
    <property type="entry name" value="DHDPS"/>
    <property type="match status" value="1"/>
</dbReference>
<evidence type="ECO:0000256" key="4">
    <source>
        <dbReference type="PIRSR" id="PIRSR001365-2"/>
    </source>
</evidence>
<evidence type="ECO:0000256" key="1">
    <source>
        <dbReference type="ARBA" id="ARBA00023239"/>
    </source>
</evidence>
<feature type="binding site" evidence="4">
    <location>
        <position position="52"/>
    </location>
    <ligand>
        <name>pyruvate</name>
        <dbReference type="ChEBI" id="CHEBI:15361"/>
    </ligand>
</feature>
<evidence type="ECO:0000256" key="2">
    <source>
        <dbReference type="PIRNR" id="PIRNR001365"/>
    </source>
</evidence>
<protein>
    <submittedName>
        <fullName evidence="5">N-acetylneuraminate lyase</fullName>
        <ecNumber evidence="5">4.1.3.3</ecNumber>
    </submittedName>
</protein>
<proteinExistence type="inferred from homology"/>
<dbReference type="AlphaFoldDB" id="Q2CJ68"/>
<evidence type="ECO:0000313" key="5">
    <source>
        <dbReference type="EMBL" id="EAR52732.1"/>
    </source>
</evidence>
<dbReference type="GO" id="GO:0005829">
    <property type="term" value="C:cytosol"/>
    <property type="evidence" value="ECO:0007669"/>
    <property type="project" value="TreeGrafter"/>
</dbReference>
<reference evidence="5 6" key="1">
    <citation type="journal article" date="2010" name="J. Bacteriol.">
        <title>Genome sequences of Oceanicola granulosus HTCC2516(T) and Oceanicola batsensis HTCC2597(TDelta).</title>
        <authorList>
            <person name="Thrash J.C."/>
            <person name="Cho J.C."/>
            <person name="Vergin K.L."/>
            <person name="Giovannoni S.J."/>
        </authorList>
    </citation>
    <scope>NUCLEOTIDE SEQUENCE [LARGE SCALE GENOMIC DNA]</scope>
    <source>
        <strain evidence="6">ATCC BAA-861 / DSM 15982 / KCTC 12143 / HTCC2516</strain>
    </source>
</reference>
<name>Q2CJ68_OCEGH</name>
<evidence type="ECO:0000256" key="3">
    <source>
        <dbReference type="PIRSR" id="PIRSR001365-1"/>
    </source>
</evidence>
<dbReference type="Proteomes" id="UP000003635">
    <property type="component" value="Unassembled WGS sequence"/>
</dbReference>
<dbReference type="GO" id="GO:0019262">
    <property type="term" value="P:N-acetylneuraminate catabolic process"/>
    <property type="evidence" value="ECO:0007669"/>
    <property type="project" value="TreeGrafter"/>
</dbReference>
<dbReference type="PRINTS" id="PR00146">
    <property type="entry name" value="DHPICSNTHASE"/>
</dbReference>
<comment type="similarity">
    <text evidence="2">Belongs to the DapA family.</text>
</comment>
<dbReference type="SMART" id="SM01130">
    <property type="entry name" value="DHDPS"/>
    <property type="match status" value="1"/>
</dbReference>
<dbReference type="PANTHER" id="PTHR42849">
    <property type="entry name" value="N-ACETYLNEURAMINATE LYASE"/>
    <property type="match status" value="1"/>
</dbReference>
<evidence type="ECO:0000313" key="6">
    <source>
        <dbReference type="Proteomes" id="UP000003635"/>
    </source>
</evidence>
<keyword evidence="6" id="KW-1185">Reference proteome</keyword>
<dbReference type="Gene3D" id="3.20.20.70">
    <property type="entry name" value="Aldolase class I"/>
    <property type="match status" value="1"/>
</dbReference>